<dbReference type="InterPro" id="IPR032710">
    <property type="entry name" value="NTF2-like_dom_sf"/>
</dbReference>
<accession>A0A511XKJ4</accession>
<gene>
    <name evidence="1" type="ORF">AOE01nite_16830</name>
</gene>
<dbReference type="InterPro" id="IPR024507">
    <property type="entry name" value="AtzH-like"/>
</dbReference>
<dbReference type="AlphaFoldDB" id="A0A511XKJ4"/>
<dbReference type="OrthoDB" id="9791198at2"/>
<dbReference type="Pfam" id="PF11533">
    <property type="entry name" value="AtzH-like"/>
    <property type="match status" value="1"/>
</dbReference>
<dbReference type="SUPFAM" id="SSF54427">
    <property type="entry name" value="NTF2-like"/>
    <property type="match status" value="1"/>
</dbReference>
<reference evidence="1 2" key="1">
    <citation type="submission" date="2019-07" db="EMBL/GenBank/DDBJ databases">
        <title>Whole genome shotgun sequence of Acetobacter oeni NBRC 105207.</title>
        <authorList>
            <person name="Hosoyama A."/>
            <person name="Uohara A."/>
            <person name="Ohji S."/>
            <person name="Ichikawa N."/>
        </authorList>
    </citation>
    <scope>NUCLEOTIDE SEQUENCE [LARGE SCALE GENOMIC DNA]</scope>
    <source>
        <strain evidence="1 2">NBRC 105207</strain>
    </source>
</reference>
<dbReference type="RefSeq" id="WP_146888026.1">
    <property type="nucleotide sequence ID" value="NZ_BJYG01000020.1"/>
</dbReference>
<evidence type="ECO:0000313" key="1">
    <source>
        <dbReference type="EMBL" id="GEN63459.1"/>
    </source>
</evidence>
<dbReference type="NCBIfam" id="NF033625">
    <property type="entry name" value="HpxZ"/>
    <property type="match status" value="1"/>
</dbReference>
<protein>
    <recommendedName>
        <fullName evidence="3">DUF4440 domain-containing protein</fullName>
    </recommendedName>
</protein>
<evidence type="ECO:0008006" key="3">
    <source>
        <dbReference type="Google" id="ProtNLM"/>
    </source>
</evidence>
<dbReference type="EMBL" id="BJYG01000020">
    <property type="protein sequence ID" value="GEN63459.1"/>
    <property type="molecule type" value="Genomic_DNA"/>
</dbReference>
<dbReference type="Gene3D" id="3.10.450.50">
    <property type="match status" value="1"/>
</dbReference>
<evidence type="ECO:0000313" key="2">
    <source>
        <dbReference type="Proteomes" id="UP000321746"/>
    </source>
</evidence>
<name>A0A511XKJ4_9PROT</name>
<organism evidence="1 2">
    <name type="scientific">Acetobacter oeni</name>
    <dbReference type="NCBI Taxonomy" id="304077"/>
    <lineage>
        <taxon>Bacteria</taxon>
        <taxon>Pseudomonadati</taxon>
        <taxon>Pseudomonadota</taxon>
        <taxon>Alphaproteobacteria</taxon>
        <taxon>Acetobacterales</taxon>
        <taxon>Acetobacteraceae</taxon>
        <taxon>Acetobacter</taxon>
    </lineage>
</organism>
<proteinExistence type="predicted"/>
<comment type="caution">
    <text evidence="1">The sequence shown here is derived from an EMBL/GenBank/DDBJ whole genome shotgun (WGS) entry which is preliminary data.</text>
</comment>
<sequence>MLKINNADVIREVTEASDRYEAALMANDLNQLDALFRDAPETIRYGIGENLYGFDEIAEFRKTRTGGSPQRDVIRRVVTAYGPDIATVNLEFRRKNSERTGRQSQTWLRTEEGWRIVAAHVSLVQSFS</sequence>
<dbReference type="Proteomes" id="UP000321746">
    <property type="component" value="Unassembled WGS sequence"/>
</dbReference>
<keyword evidence="2" id="KW-1185">Reference proteome</keyword>